<evidence type="ECO:0000256" key="2">
    <source>
        <dbReference type="SAM" id="Coils"/>
    </source>
</evidence>
<protein>
    <submittedName>
        <fullName evidence="4">Helix-turn-helix transcriptional regulator</fullName>
    </submittedName>
</protein>
<proteinExistence type="predicted"/>
<evidence type="ECO:0000313" key="4">
    <source>
        <dbReference type="EMBL" id="MBB1126615.1"/>
    </source>
</evidence>
<dbReference type="Gene3D" id="1.10.260.40">
    <property type="entry name" value="lambda repressor-like DNA-binding domains"/>
    <property type="match status" value="1"/>
</dbReference>
<evidence type="ECO:0000313" key="5">
    <source>
        <dbReference type="Proteomes" id="UP000548632"/>
    </source>
</evidence>
<dbReference type="InterPro" id="IPR010982">
    <property type="entry name" value="Lambda_DNA-bd_dom_sf"/>
</dbReference>
<feature type="domain" description="HTH cro/C1-type" evidence="3">
    <location>
        <begin position="7"/>
        <end position="61"/>
    </location>
</feature>
<reference evidence="4 5" key="1">
    <citation type="journal article" date="2020" name="Arch. Microbiol.">
        <title>The genome sequence of the giant phototrophic gammaproteobacterium Thiospirillum jenense gives insight into its physiological properties and phylogenetic relationships.</title>
        <authorList>
            <person name="Imhoff J.F."/>
            <person name="Meyer T.E."/>
            <person name="Kyndt J.A."/>
        </authorList>
    </citation>
    <scope>NUCLEOTIDE SEQUENCE [LARGE SCALE GENOMIC DNA]</scope>
    <source>
        <strain evidence="4 5">DSM 216</strain>
    </source>
</reference>
<feature type="coiled-coil region" evidence="2">
    <location>
        <begin position="104"/>
        <end position="134"/>
    </location>
</feature>
<comment type="caution">
    <text evidence="4">The sequence shown here is derived from an EMBL/GenBank/DDBJ whole genome shotgun (WGS) entry which is preliminary data.</text>
</comment>
<dbReference type="CDD" id="cd00093">
    <property type="entry name" value="HTH_XRE"/>
    <property type="match status" value="1"/>
</dbReference>
<keyword evidence="5" id="KW-1185">Reference proteome</keyword>
<keyword evidence="1" id="KW-0238">DNA-binding</keyword>
<evidence type="ECO:0000256" key="1">
    <source>
        <dbReference type="ARBA" id="ARBA00023125"/>
    </source>
</evidence>
<dbReference type="Pfam" id="PF01381">
    <property type="entry name" value="HTH_3"/>
    <property type="match status" value="1"/>
</dbReference>
<keyword evidence="2" id="KW-0175">Coiled coil</keyword>
<dbReference type="PANTHER" id="PTHR46558">
    <property type="entry name" value="TRACRIPTIONAL REGULATORY PROTEIN-RELATED-RELATED"/>
    <property type="match status" value="1"/>
</dbReference>
<sequence length="136" mass="15553">MQIKEKLKVMRALRGWSQEKMGEKLGYSAKGYAKIERGETDIKVEQLEKIAETLGIDLAQFFNLNENNVFNIIELCHHSHITGSGAVLTETQCVQELEKTQLLLQERDKEIAYLKQQIAQLQEINALLKTLTVQHS</sequence>
<dbReference type="SMART" id="SM00530">
    <property type="entry name" value="HTH_XRE"/>
    <property type="match status" value="1"/>
</dbReference>
<dbReference type="Proteomes" id="UP000548632">
    <property type="component" value="Unassembled WGS sequence"/>
</dbReference>
<dbReference type="GO" id="GO:0003677">
    <property type="term" value="F:DNA binding"/>
    <property type="evidence" value="ECO:0007669"/>
    <property type="project" value="UniProtKB-KW"/>
</dbReference>
<dbReference type="EMBL" id="JABVCQ010000022">
    <property type="protein sequence ID" value="MBB1126615.1"/>
    <property type="molecule type" value="Genomic_DNA"/>
</dbReference>
<evidence type="ECO:0000259" key="3">
    <source>
        <dbReference type="PROSITE" id="PS50943"/>
    </source>
</evidence>
<dbReference type="AlphaFoldDB" id="A0A839HCC2"/>
<dbReference type="InterPro" id="IPR001387">
    <property type="entry name" value="Cro/C1-type_HTH"/>
</dbReference>
<gene>
    <name evidence="4" type="ORF">HUK38_10295</name>
</gene>
<name>A0A839HCC2_9GAMM</name>
<dbReference type="SUPFAM" id="SSF47413">
    <property type="entry name" value="lambda repressor-like DNA-binding domains"/>
    <property type="match status" value="1"/>
</dbReference>
<dbReference type="RefSeq" id="WP_182584242.1">
    <property type="nucleotide sequence ID" value="NZ_JABVCQ010000022.1"/>
</dbReference>
<dbReference type="PROSITE" id="PS50943">
    <property type="entry name" value="HTH_CROC1"/>
    <property type="match status" value="1"/>
</dbReference>
<organism evidence="4 5">
    <name type="scientific">Thiospirillum jenense</name>
    <dbReference type="NCBI Taxonomy" id="1653858"/>
    <lineage>
        <taxon>Bacteria</taxon>
        <taxon>Pseudomonadati</taxon>
        <taxon>Pseudomonadota</taxon>
        <taxon>Gammaproteobacteria</taxon>
        <taxon>Chromatiales</taxon>
        <taxon>Chromatiaceae</taxon>
        <taxon>Thiospirillum</taxon>
    </lineage>
</organism>
<dbReference type="PANTHER" id="PTHR46558:SF11">
    <property type="entry name" value="HTH-TYPE TRANSCRIPTIONAL REGULATOR XRE"/>
    <property type="match status" value="1"/>
</dbReference>
<accession>A0A839HCC2</accession>